<keyword evidence="2" id="KW-0436">Ligase</keyword>
<name>A0ABS2WPN7_9BACT</name>
<keyword evidence="3" id="KW-1185">Reference proteome</keyword>
<gene>
    <name evidence="2" type="ORF">JWV37_02675</name>
</gene>
<proteinExistence type="predicted"/>
<evidence type="ECO:0000256" key="1">
    <source>
        <dbReference type="SAM" id="Phobius"/>
    </source>
</evidence>
<reference evidence="3" key="2">
    <citation type="submission" date="2021-02" db="EMBL/GenBank/DDBJ databases">
        <title>Sulfurospirillum tamanensis sp. nov.</title>
        <authorList>
            <person name="Merkel A.Y."/>
        </authorList>
    </citation>
    <scope>NUCLEOTIDE SEQUENCE [LARGE SCALE GENOMIC DNA]</scope>
    <source>
        <strain evidence="3">T05b</strain>
    </source>
</reference>
<reference evidence="2 3" key="1">
    <citation type="submission" date="2021-02" db="EMBL/GenBank/DDBJ databases">
        <title>Sulfurospirillum tamanensis sp. nov.</title>
        <authorList>
            <person name="Frolova A."/>
            <person name="Merkel A."/>
            <person name="Slobodkin A."/>
        </authorList>
    </citation>
    <scope>NUCLEOTIDE SEQUENCE [LARGE SCALE GENOMIC DNA]</scope>
    <source>
        <strain evidence="2 3">T05b</strain>
    </source>
</reference>
<protein>
    <submittedName>
        <fullName evidence="2">Fatty-acid--CoA ligase</fullName>
    </submittedName>
</protein>
<organism evidence="2 3">
    <name type="scientific">Sulfurospirillum tamanense</name>
    <dbReference type="NCBI Taxonomy" id="2813362"/>
    <lineage>
        <taxon>Bacteria</taxon>
        <taxon>Pseudomonadati</taxon>
        <taxon>Campylobacterota</taxon>
        <taxon>Epsilonproteobacteria</taxon>
        <taxon>Campylobacterales</taxon>
        <taxon>Sulfurospirillaceae</taxon>
        <taxon>Sulfurospirillum</taxon>
    </lineage>
</organism>
<accession>A0ABS2WPN7</accession>
<sequence length="334" mass="37943">MGIKRYILLSLVFVVAVGLYVFSFEGTQLNRAFFGVDVTLPVALWVIIPLILLMVASAVHMSFYYAKAGLQERARKKDYEQFIQVAKASLLEEEASVAFKTQWFTLPAALFSRTTLKPNSDAQGIENEELAAVIDTVARIHQGEIVELKKYKLRQDNPLVMRNKLNQLRENPRLAGEFLKSCVLDETPLCKQAFKTLLKTGSYAEIKRFGRVLDEEMILDLLHRYADKEDALAMDEAELEVLLSDPVLSKQGLIEAAKTLQSVLNPDALVALFEKLYNGRIEACDAFLYVLFELQMIDRAREVLENSDEEDLIKFKLLLFLKDHGKHCDTSLFV</sequence>
<dbReference type="RefSeq" id="WP_205458107.1">
    <property type="nucleotide sequence ID" value="NZ_JAFHKK010000003.1"/>
</dbReference>
<keyword evidence="1" id="KW-0472">Membrane</keyword>
<evidence type="ECO:0000313" key="3">
    <source>
        <dbReference type="Proteomes" id="UP000703590"/>
    </source>
</evidence>
<dbReference type="EMBL" id="JAFHKK010000003">
    <property type="protein sequence ID" value="MBN2963672.1"/>
    <property type="molecule type" value="Genomic_DNA"/>
</dbReference>
<feature type="transmembrane region" description="Helical" evidence="1">
    <location>
        <begin position="42"/>
        <end position="66"/>
    </location>
</feature>
<dbReference type="Proteomes" id="UP000703590">
    <property type="component" value="Unassembled WGS sequence"/>
</dbReference>
<evidence type="ECO:0000313" key="2">
    <source>
        <dbReference type="EMBL" id="MBN2963672.1"/>
    </source>
</evidence>
<dbReference type="GO" id="GO:0016874">
    <property type="term" value="F:ligase activity"/>
    <property type="evidence" value="ECO:0007669"/>
    <property type="project" value="UniProtKB-KW"/>
</dbReference>
<keyword evidence="1" id="KW-0812">Transmembrane</keyword>
<reference evidence="2 3" key="3">
    <citation type="submission" date="2021-02" db="EMBL/GenBank/DDBJ databases">
        <authorList>
            <person name="Merkel A.Y."/>
        </authorList>
    </citation>
    <scope>NUCLEOTIDE SEQUENCE [LARGE SCALE GENOMIC DNA]</scope>
    <source>
        <strain evidence="2 3">T05b</strain>
    </source>
</reference>
<keyword evidence="1" id="KW-1133">Transmembrane helix</keyword>
<comment type="caution">
    <text evidence="2">The sequence shown here is derived from an EMBL/GenBank/DDBJ whole genome shotgun (WGS) entry which is preliminary data.</text>
</comment>